<dbReference type="AlphaFoldDB" id="A0A8D8XAX1"/>
<organism evidence="1">
    <name type="scientific">Cacopsylla melanoneura</name>
    <dbReference type="NCBI Taxonomy" id="428564"/>
    <lineage>
        <taxon>Eukaryota</taxon>
        <taxon>Metazoa</taxon>
        <taxon>Ecdysozoa</taxon>
        <taxon>Arthropoda</taxon>
        <taxon>Hexapoda</taxon>
        <taxon>Insecta</taxon>
        <taxon>Pterygota</taxon>
        <taxon>Neoptera</taxon>
        <taxon>Paraneoptera</taxon>
        <taxon>Hemiptera</taxon>
        <taxon>Sternorrhyncha</taxon>
        <taxon>Psylloidea</taxon>
        <taxon>Psyllidae</taxon>
        <taxon>Psyllinae</taxon>
        <taxon>Cacopsylla</taxon>
    </lineage>
</organism>
<evidence type="ECO:0000313" key="1">
    <source>
        <dbReference type="EMBL" id="CAG6690448.1"/>
    </source>
</evidence>
<protein>
    <submittedName>
        <fullName evidence="1">Uncharacterized protein</fullName>
    </submittedName>
</protein>
<dbReference type="EMBL" id="HBUF01297665">
    <property type="protein sequence ID" value="CAG6690448.1"/>
    <property type="molecule type" value="Transcribed_RNA"/>
</dbReference>
<proteinExistence type="predicted"/>
<accession>A0A8D8XAX1</accession>
<name>A0A8D8XAX1_9HEMI</name>
<sequence>MLKGNRLSVVTNTAGAAKCQMVKVLGVTGFCKSNELDVTTGADNVAISVSGSWSGQKLGHILYLPWNPIPKLDKTFYKGNVCILSRRNFTPHAVSCSFCLENSVF</sequence>
<reference evidence="1" key="1">
    <citation type="submission" date="2021-05" db="EMBL/GenBank/DDBJ databases">
        <authorList>
            <person name="Alioto T."/>
            <person name="Alioto T."/>
            <person name="Gomez Garrido J."/>
        </authorList>
    </citation>
    <scope>NUCLEOTIDE SEQUENCE</scope>
</reference>